<dbReference type="Proteomes" id="UP000176300">
    <property type="component" value="Unassembled WGS sequence"/>
</dbReference>
<evidence type="ECO:0000313" key="1">
    <source>
        <dbReference type="EMBL" id="OGH83867.1"/>
    </source>
</evidence>
<evidence type="ECO:0000313" key="2">
    <source>
        <dbReference type="Proteomes" id="UP000176300"/>
    </source>
</evidence>
<gene>
    <name evidence="1" type="ORF">A2373_01985</name>
</gene>
<accession>A0A1F6NIT4</accession>
<dbReference type="Pfam" id="PF05258">
    <property type="entry name" value="DciA"/>
    <property type="match status" value="1"/>
</dbReference>
<organism evidence="1 2">
    <name type="scientific">Candidatus Magasanikbacteria bacterium RIFOXYB1_FULL_40_15</name>
    <dbReference type="NCBI Taxonomy" id="1798697"/>
    <lineage>
        <taxon>Bacteria</taxon>
        <taxon>Candidatus Magasanikiibacteriota</taxon>
    </lineage>
</organism>
<comment type="caution">
    <text evidence="1">The sequence shown here is derived from an EMBL/GenBank/DDBJ whole genome shotgun (WGS) entry which is preliminary data.</text>
</comment>
<sequence>MSFTPIGNTLYIKDSPEDQAKKQLEAAQVLEHADNTIIELFGKEKAYHIRPLFLKNRTLTISCATSLVAQEIRDRQAEIVDKINEKMGKKEVDSIRYLA</sequence>
<name>A0A1F6NIT4_9BACT</name>
<proteinExistence type="predicted"/>
<dbReference type="InterPro" id="IPR007922">
    <property type="entry name" value="DciA-like"/>
</dbReference>
<dbReference type="EMBL" id="MFQS01000009">
    <property type="protein sequence ID" value="OGH83867.1"/>
    <property type="molecule type" value="Genomic_DNA"/>
</dbReference>
<dbReference type="STRING" id="1798697.A2373_01985"/>
<reference evidence="1 2" key="1">
    <citation type="journal article" date="2016" name="Nat. Commun.">
        <title>Thousands of microbial genomes shed light on interconnected biogeochemical processes in an aquifer system.</title>
        <authorList>
            <person name="Anantharaman K."/>
            <person name="Brown C.T."/>
            <person name="Hug L.A."/>
            <person name="Sharon I."/>
            <person name="Castelle C.J."/>
            <person name="Probst A.J."/>
            <person name="Thomas B.C."/>
            <person name="Singh A."/>
            <person name="Wilkins M.J."/>
            <person name="Karaoz U."/>
            <person name="Brodie E.L."/>
            <person name="Williams K.H."/>
            <person name="Hubbard S.S."/>
            <person name="Banfield J.F."/>
        </authorList>
    </citation>
    <scope>NUCLEOTIDE SEQUENCE [LARGE SCALE GENOMIC DNA]</scope>
</reference>
<dbReference type="AlphaFoldDB" id="A0A1F6NIT4"/>
<protein>
    <submittedName>
        <fullName evidence="1">Uncharacterized protein</fullName>
    </submittedName>
</protein>